<evidence type="ECO:0000313" key="3">
    <source>
        <dbReference type="Proteomes" id="UP000594454"/>
    </source>
</evidence>
<dbReference type="Proteomes" id="UP000594454">
    <property type="component" value="Chromosome 3"/>
</dbReference>
<gene>
    <name evidence="2" type="ORF">HERILL_LOCUS6687</name>
</gene>
<organism evidence="2 3">
    <name type="scientific">Hermetia illucens</name>
    <name type="common">Black soldier fly</name>
    <dbReference type="NCBI Taxonomy" id="343691"/>
    <lineage>
        <taxon>Eukaryota</taxon>
        <taxon>Metazoa</taxon>
        <taxon>Ecdysozoa</taxon>
        <taxon>Arthropoda</taxon>
        <taxon>Hexapoda</taxon>
        <taxon>Insecta</taxon>
        <taxon>Pterygota</taxon>
        <taxon>Neoptera</taxon>
        <taxon>Endopterygota</taxon>
        <taxon>Diptera</taxon>
        <taxon>Brachycera</taxon>
        <taxon>Stratiomyomorpha</taxon>
        <taxon>Stratiomyidae</taxon>
        <taxon>Hermetiinae</taxon>
        <taxon>Hermetia</taxon>
    </lineage>
</organism>
<dbReference type="InParanoid" id="A0A7R8YSF0"/>
<dbReference type="EMBL" id="LR899011">
    <property type="protein sequence ID" value="CAD7083751.1"/>
    <property type="molecule type" value="Genomic_DNA"/>
</dbReference>
<keyword evidence="3" id="KW-1185">Reference proteome</keyword>
<reference evidence="2 3" key="1">
    <citation type="submission" date="2020-11" db="EMBL/GenBank/DDBJ databases">
        <authorList>
            <person name="Wallbank WR R."/>
            <person name="Pardo Diaz C."/>
            <person name="Kozak K."/>
            <person name="Martin S."/>
            <person name="Jiggins C."/>
            <person name="Moest M."/>
            <person name="Warren A I."/>
            <person name="Generalovic N T."/>
            <person name="Byers J.R.P. K."/>
            <person name="Montejo-Kovacevich G."/>
            <person name="Yen C E."/>
        </authorList>
    </citation>
    <scope>NUCLEOTIDE SEQUENCE [LARGE SCALE GENOMIC DNA]</scope>
</reference>
<sequence length="108" mass="12562">MYWSKFEGTHDQLSPFETTAPEHPYFVNREYENVGKVYEKLILVLKDARSKLEAMTSDSDSMVTSWKGKSENTPELKSSEGQAKLELAREYGENQEWFFRGGSESRKR</sequence>
<name>A0A7R8YSF0_HERIL</name>
<proteinExistence type="predicted"/>
<feature type="region of interest" description="Disordered" evidence="1">
    <location>
        <begin position="60"/>
        <end position="81"/>
    </location>
</feature>
<evidence type="ECO:0000313" key="2">
    <source>
        <dbReference type="EMBL" id="CAD7083751.1"/>
    </source>
</evidence>
<evidence type="ECO:0000256" key="1">
    <source>
        <dbReference type="SAM" id="MobiDB-lite"/>
    </source>
</evidence>
<accession>A0A7R8YSF0</accession>
<protein>
    <submittedName>
        <fullName evidence="2">Uncharacterized protein</fullName>
    </submittedName>
</protein>
<feature type="compositionally biased region" description="Basic and acidic residues" evidence="1">
    <location>
        <begin position="68"/>
        <end position="78"/>
    </location>
</feature>
<dbReference type="AlphaFoldDB" id="A0A7R8YSF0"/>